<accession>A0A9D2SSC3</accession>
<dbReference type="AlphaFoldDB" id="A0A9D2SSC3"/>
<reference evidence="1" key="1">
    <citation type="journal article" date="2021" name="PeerJ">
        <title>Extensive microbial diversity within the chicken gut microbiome revealed by metagenomics and culture.</title>
        <authorList>
            <person name="Gilroy R."/>
            <person name="Ravi A."/>
            <person name="Getino M."/>
            <person name="Pursley I."/>
            <person name="Horton D.L."/>
            <person name="Alikhan N.F."/>
            <person name="Baker D."/>
            <person name="Gharbi K."/>
            <person name="Hall N."/>
            <person name="Watson M."/>
            <person name="Adriaenssens E.M."/>
            <person name="Foster-Nyarko E."/>
            <person name="Jarju S."/>
            <person name="Secka A."/>
            <person name="Antonio M."/>
            <person name="Oren A."/>
            <person name="Chaudhuri R.R."/>
            <person name="La Ragione R."/>
            <person name="Hildebrand F."/>
            <person name="Pallen M.J."/>
        </authorList>
    </citation>
    <scope>NUCLEOTIDE SEQUENCE</scope>
    <source>
        <strain evidence="1">USAMLcec2-132</strain>
    </source>
</reference>
<name>A0A9D2SSC3_9FIRM</name>
<evidence type="ECO:0000313" key="1">
    <source>
        <dbReference type="EMBL" id="HJC25382.1"/>
    </source>
</evidence>
<dbReference type="Proteomes" id="UP000823891">
    <property type="component" value="Unassembled WGS sequence"/>
</dbReference>
<dbReference type="EMBL" id="DWWS01000065">
    <property type="protein sequence ID" value="HJC25382.1"/>
    <property type="molecule type" value="Genomic_DNA"/>
</dbReference>
<reference evidence="1" key="2">
    <citation type="submission" date="2021-04" db="EMBL/GenBank/DDBJ databases">
        <authorList>
            <person name="Gilroy R."/>
        </authorList>
    </citation>
    <scope>NUCLEOTIDE SEQUENCE</scope>
    <source>
        <strain evidence="1">USAMLcec2-132</strain>
    </source>
</reference>
<evidence type="ECO:0000313" key="2">
    <source>
        <dbReference type="Proteomes" id="UP000823891"/>
    </source>
</evidence>
<gene>
    <name evidence="1" type="ORF">H9761_17070</name>
</gene>
<protein>
    <submittedName>
        <fullName evidence="1">Uncharacterized protein</fullName>
    </submittedName>
</protein>
<organism evidence="1 2">
    <name type="scientific">Candidatus Eisenbergiella merdavium</name>
    <dbReference type="NCBI Taxonomy" id="2838551"/>
    <lineage>
        <taxon>Bacteria</taxon>
        <taxon>Bacillati</taxon>
        <taxon>Bacillota</taxon>
        <taxon>Clostridia</taxon>
        <taxon>Lachnospirales</taxon>
        <taxon>Lachnospiraceae</taxon>
        <taxon>Eisenbergiella</taxon>
    </lineage>
</organism>
<proteinExistence type="predicted"/>
<sequence>MLRLNQMSDLDGTLEDLKNKKLILDIAIDTQAILRMMVDKGMTTREEVQKYREEVRGGQKYLASYQYLDQALKEVMEYKNDPQKLLRAAFQEKMKGK</sequence>
<comment type="caution">
    <text evidence="1">The sequence shown here is derived from an EMBL/GenBank/DDBJ whole genome shotgun (WGS) entry which is preliminary data.</text>
</comment>